<dbReference type="Proteomes" id="UP000225148">
    <property type="component" value="Segment"/>
</dbReference>
<sequence length="75" mass="8743">MRLKLNLNGFLEEVGDQNAIPYLLKMYLRDIEKLPIIIDPKNPGFEEITTESGVLSYEYQVTDEGFFVELNYKPE</sequence>
<dbReference type="OrthoDB" id="22774at10239"/>
<dbReference type="GeneID" id="40085470"/>
<protein>
    <submittedName>
        <fullName evidence="1">Uncharacterized protein</fullName>
    </submittedName>
</protein>
<keyword evidence="2" id="KW-1185">Reference proteome</keyword>
<evidence type="ECO:0000313" key="1">
    <source>
        <dbReference type="EMBL" id="ARW57484.1"/>
    </source>
</evidence>
<dbReference type="InterPro" id="IPR020248">
    <property type="entry name" value="Y03I"/>
</dbReference>
<dbReference type="Pfam" id="PF17595">
    <property type="entry name" value="DUF5491"/>
    <property type="match status" value="1"/>
</dbReference>
<proteinExistence type="predicted"/>
<evidence type="ECO:0000313" key="2">
    <source>
        <dbReference type="Proteomes" id="UP000225148"/>
    </source>
</evidence>
<accession>A0A1Z1LXC6</accession>
<name>A0A1Z1LXC6_9CAUD</name>
<dbReference type="KEGG" id="vg:40085470"/>
<reference evidence="1 2" key="1">
    <citation type="submission" date="2017-04" db="EMBL/GenBank/DDBJ databases">
        <title>Environmental T4-family bacteriophages evolve to escape abortive infection via multiple routes in a bacterial host employing altruistic suicide through Type III toxin-antitoxin systems.</title>
        <authorList>
            <person name="Chen B."/>
            <person name="Salmond G.P.C."/>
            <person name="Akusobi C."/>
            <person name="Fang X."/>
        </authorList>
    </citation>
    <scope>NUCLEOTIDE SEQUENCE [LARGE SCALE GENOMIC DNA]</scope>
</reference>
<organism evidence="1 2">
    <name type="scientific">Serratia phage CHI14</name>
    <dbReference type="NCBI Taxonomy" id="2006941"/>
    <lineage>
        <taxon>Viruses</taxon>
        <taxon>Duplodnaviria</taxon>
        <taxon>Heunggongvirae</taxon>
        <taxon>Uroviricota</taxon>
        <taxon>Caudoviricetes</taxon>
        <taxon>Pantevenvirales</taxon>
        <taxon>Straboviridae</taxon>
        <taxon>Tevenvirinae</taxon>
        <taxon>Winklervirus</taxon>
        <taxon>Winklervirus chi14</taxon>
    </lineage>
</organism>
<dbReference type="EMBL" id="MF036690">
    <property type="protein sequence ID" value="ARW57484.1"/>
    <property type="molecule type" value="Genomic_DNA"/>
</dbReference>
<dbReference type="RefSeq" id="YP_009609386.1">
    <property type="nucleotide sequence ID" value="NC_041996.1"/>
</dbReference>